<protein>
    <recommendedName>
        <fullName evidence="2">Transposase Helix-turn-helix domain-containing protein</fullName>
    </recommendedName>
</protein>
<gene>
    <name evidence="3" type="ORF">E1298_08065</name>
</gene>
<evidence type="ECO:0000259" key="2">
    <source>
        <dbReference type="Pfam" id="PF13613"/>
    </source>
</evidence>
<keyword evidence="4" id="KW-1185">Reference proteome</keyword>
<organism evidence="3 4">
    <name type="scientific">Actinomadura rubrisoli</name>
    <dbReference type="NCBI Taxonomy" id="2530368"/>
    <lineage>
        <taxon>Bacteria</taxon>
        <taxon>Bacillati</taxon>
        <taxon>Actinomycetota</taxon>
        <taxon>Actinomycetes</taxon>
        <taxon>Streptosporangiales</taxon>
        <taxon>Thermomonosporaceae</taxon>
        <taxon>Actinomadura</taxon>
    </lineage>
</organism>
<dbReference type="Pfam" id="PF13613">
    <property type="entry name" value="HTH_Tnp_4"/>
    <property type="match status" value="1"/>
</dbReference>
<proteinExistence type="predicted"/>
<comment type="caution">
    <text evidence="3">The sequence shown here is derived from an EMBL/GenBank/DDBJ whole genome shotgun (WGS) entry which is preliminary data.</text>
</comment>
<reference evidence="3 4" key="1">
    <citation type="submission" date="2019-03" db="EMBL/GenBank/DDBJ databases">
        <title>Draft genome sequences of novel Actinobacteria.</title>
        <authorList>
            <person name="Sahin N."/>
            <person name="Ay H."/>
            <person name="Saygin H."/>
        </authorList>
    </citation>
    <scope>NUCLEOTIDE SEQUENCE [LARGE SCALE GENOMIC DNA]</scope>
    <source>
        <strain evidence="3 4">H3C3</strain>
    </source>
</reference>
<evidence type="ECO:0000313" key="3">
    <source>
        <dbReference type="EMBL" id="TDD93845.1"/>
    </source>
</evidence>
<evidence type="ECO:0000313" key="4">
    <source>
        <dbReference type="Proteomes" id="UP000294513"/>
    </source>
</evidence>
<accession>A0A4R5C4F9</accession>
<dbReference type="Proteomes" id="UP000294513">
    <property type="component" value="Unassembled WGS sequence"/>
</dbReference>
<name>A0A4R5C4F9_9ACTN</name>
<sequence length="176" mass="19362">MRYQAASTRRADGASSRRIRVTASSPVCVRRHEAAAAMLGVEPEPICQPTGPAPFTTAKSHSSGRHFGGRRKMAAYERARCEHRSRIGSWWRALSSHRQALLVLVLVHLRRNDTFARLAAAFGIGTATAHRELIWASPVPPGCSSFCRELPSWGCGRSGQAHAGARRPTAPWSRRR</sequence>
<feature type="domain" description="Transposase Helix-turn-helix" evidence="2">
    <location>
        <begin position="94"/>
        <end position="131"/>
    </location>
</feature>
<evidence type="ECO:0000256" key="1">
    <source>
        <dbReference type="SAM" id="MobiDB-lite"/>
    </source>
</evidence>
<feature type="region of interest" description="Disordered" evidence="1">
    <location>
        <begin position="155"/>
        <end position="176"/>
    </location>
</feature>
<dbReference type="EMBL" id="SMKU01000025">
    <property type="protein sequence ID" value="TDD93845.1"/>
    <property type="molecule type" value="Genomic_DNA"/>
</dbReference>
<dbReference type="InterPro" id="IPR027805">
    <property type="entry name" value="Transposase_HTH_dom"/>
</dbReference>
<dbReference type="AlphaFoldDB" id="A0A4R5C4F9"/>